<feature type="compositionally biased region" description="Low complexity" evidence="1">
    <location>
        <begin position="418"/>
        <end position="436"/>
    </location>
</feature>
<name>C5DE19_LACTC</name>
<dbReference type="AlphaFoldDB" id="C5DE19"/>
<dbReference type="EMBL" id="CU928167">
    <property type="protein sequence ID" value="CAR22030.1"/>
    <property type="molecule type" value="Genomic_DNA"/>
</dbReference>
<feature type="domain" description="Arrestin C-terminal-like" evidence="2">
    <location>
        <begin position="510"/>
        <end position="805"/>
    </location>
</feature>
<evidence type="ECO:0000256" key="1">
    <source>
        <dbReference type="SAM" id="MobiDB-lite"/>
    </source>
</evidence>
<sequence>MPFGSSKESGSNEFKSESAKGAANVPRRRSSSIKQAFTNMMRSGSSDSGSAARNGSSYNNVGSSSVPNSRSGPSSAYNPLMAMGGLPHVFYNSDDFGVARNEQALAENFRPVFNDDECEEADVESDGNMSEAEDLHSYLGSSVPRQPQLLPSGQRYLLEYLAERGFLEPKHLTCNKGISMFVATSSEVVFLPTTSSSQEDEYLNHLAMLNGTEVSLEEPTLPQTSNEQNTACDEVEGSGEAVNAPPLDADGKNVLFNIAVVLSFKKATIASAVKAELYSRIRVYWQHGVPPEKTHNEEYYTLGELNWELSNQNYNLYVPNHLSTKNKIIEQPESITKPLVFKTNHDLSNQQYLDRRKSENQLCSSLESLSNHQTFQPGDYVFLLPTFFSNSIPETVYLPSGRVSYNFRCATKVLGNSSGNIDSRSDASSSNSGISHGSEDYHPESSSHLKFSGNKLLRKVKGQFQSSSNESDSSDKRNVLRGDHPIQVVRVPPVISESTADKPIYINRVWNDALSYEVSLLKKYVPIGSEVPIKIKLAPISKKVSIKRIRVGVLEKITYVSKNLEYEFDQTEALANDPYNPYYSEFVCRRKQERILSLWEIRTKEKGSRAMREDVIENCRSENIFSYTSCPSGGKNGEPVDIVDPLTIHSTLKFPKYAVLDKRTSKNVPPYGIDEFTSTHNLSSSQSTTAPRRNSAASGVIGFLSGRRTSTSFRSRHNSIAAGPEPNRSRTIFKSSSDVEVQSHSRINEPKRGLYLDCVSMKNIHVKHKLEIMLRISKPDTKNPSVEKHYEVLIDTPIFIVSDLCGSSNIELPTYDMAVRENTTEDFLPPTFEEAVSVSGSPLASPLNSPMGSPNLMASYDPDELSIQQLSLSRSTTYNNSNNVEPSTPAVPGSAGRRYSNIDSLMNQRKTGQEQPIFRKNYRLGNRDLSALEGSALSDGDEPPDYEESKQNN</sequence>
<feature type="compositionally biased region" description="Low complexity" evidence="1">
    <location>
        <begin position="39"/>
        <end position="73"/>
    </location>
</feature>
<dbReference type="PANTHER" id="PTHR11188">
    <property type="entry name" value="ARRESTIN DOMAIN CONTAINING PROTEIN"/>
    <property type="match status" value="1"/>
</dbReference>
<proteinExistence type="predicted"/>
<evidence type="ECO:0000313" key="4">
    <source>
        <dbReference type="Proteomes" id="UP000002036"/>
    </source>
</evidence>
<dbReference type="PANTHER" id="PTHR11188:SF168">
    <property type="entry name" value="PROTEIN ECM21-RELATED"/>
    <property type="match status" value="1"/>
</dbReference>
<dbReference type="GO" id="GO:0031625">
    <property type="term" value="F:ubiquitin protein ligase binding"/>
    <property type="evidence" value="ECO:0007669"/>
    <property type="project" value="TreeGrafter"/>
</dbReference>
<dbReference type="OMA" id="NMELPTY"/>
<dbReference type="GeneID" id="8291335"/>
<accession>C5DE19</accession>
<dbReference type="STRING" id="559295.C5DE19"/>
<evidence type="ECO:0000313" key="3">
    <source>
        <dbReference type="EMBL" id="CAR22030.1"/>
    </source>
</evidence>
<dbReference type="KEGG" id="lth:KLTH0C05588g"/>
<dbReference type="OrthoDB" id="2333384at2759"/>
<feature type="compositionally biased region" description="Polar residues" evidence="1">
    <location>
        <begin position="839"/>
        <end position="852"/>
    </location>
</feature>
<feature type="region of interest" description="Disordered" evidence="1">
    <location>
        <begin position="418"/>
        <end position="449"/>
    </location>
</feature>
<dbReference type="InParanoid" id="C5DE19"/>
<dbReference type="GO" id="GO:0005829">
    <property type="term" value="C:cytosol"/>
    <property type="evidence" value="ECO:0007669"/>
    <property type="project" value="TreeGrafter"/>
</dbReference>
<dbReference type="GO" id="GO:0030674">
    <property type="term" value="F:protein-macromolecule adaptor activity"/>
    <property type="evidence" value="ECO:0007669"/>
    <property type="project" value="TreeGrafter"/>
</dbReference>
<feature type="region of interest" description="Disordered" evidence="1">
    <location>
        <begin position="876"/>
        <end position="899"/>
    </location>
</feature>
<dbReference type="Pfam" id="PF02752">
    <property type="entry name" value="Arrestin_C"/>
    <property type="match status" value="1"/>
</dbReference>
<feature type="compositionally biased region" description="Polar residues" evidence="1">
    <location>
        <begin position="876"/>
        <end position="886"/>
    </location>
</feature>
<protein>
    <submittedName>
        <fullName evidence="3">KLTH0C05588p</fullName>
    </submittedName>
</protein>
<feature type="region of interest" description="Disordered" evidence="1">
    <location>
        <begin position="1"/>
        <end position="73"/>
    </location>
</feature>
<dbReference type="InterPro" id="IPR050357">
    <property type="entry name" value="Arrestin_domain-protein"/>
</dbReference>
<dbReference type="GO" id="GO:0070086">
    <property type="term" value="P:ubiquitin-dependent endocytosis"/>
    <property type="evidence" value="ECO:0007669"/>
    <property type="project" value="TreeGrafter"/>
</dbReference>
<dbReference type="HOGENOM" id="CLU_006239_0_0_1"/>
<feature type="compositionally biased region" description="Basic and acidic residues" evidence="1">
    <location>
        <begin position="473"/>
        <end position="482"/>
    </location>
</feature>
<feature type="compositionally biased region" description="Basic and acidic residues" evidence="1">
    <location>
        <begin position="437"/>
        <end position="447"/>
    </location>
</feature>
<dbReference type="Proteomes" id="UP000002036">
    <property type="component" value="Chromosome C"/>
</dbReference>
<reference evidence="3 4" key="1">
    <citation type="journal article" date="2009" name="Genome Res.">
        <title>Comparative genomics of protoploid Saccharomycetaceae.</title>
        <authorList>
            <consortium name="The Genolevures Consortium"/>
            <person name="Souciet J.-L."/>
            <person name="Dujon B."/>
            <person name="Gaillardin C."/>
            <person name="Johnston M."/>
            <person name="Baret P.V."/>
            <person name="Cliften P."/>
            <person name="Sherman D.J."/>
            <person name="Weissenbach J."/>
            <person name="Westhof E."/>
            <person name="Wincker P."/>
            <person name="Jubin C."/>
            <person name="Poulain J."/>
            <person name="Barbe V."/>
            <person name="Segurens B."/>
            <person name="Artiguenave F."/>
            <person name="Anthouard V."/>
            <person name="Vacherie B."/>
            <person name="Val M.-E."/>
            <person name="Fulton R.S."/>
            <person name="Minx P."/>
            <person name="Wilson R."/>
            <person name="Durrens P."/>
            <person name="Jean G."/>
            <person name="Marck C."/>
            <person name="Martin T."/>
            <person name="Nikolski M."/>
            <person name="Rolland T."/>
            <person name="Seret M.-L."/>
            <person name="Casaregola S."/>
            <person name="Despons L."/>
            <person name="Fairhead C."/>
            <person name="Fischer G."/>
            <person name="Lafontaine I."/>
            <person name="Leh V."/>
            <person name="Lemaire M."/>
            <person name="de Montigny J."/>
            <person name="Neuveglise C."/>
            <person name="Thierry A."/>
            <person name="Blanc-Lenfle I."/>
            <person name="Bleykasten C."/>
            <person name="Diffels J."/>
            <person name="Fritsch E."/>
            <person name="Frangeul L."/>
            <person name="Goeffon A."/>
            <person name="Jauniaux N."/>
            <person name="Kachouri-Lafond R."/>
            <person name="Payen C."/>
            <person name="Potier S."/>
            <person name="Pribylova L."/>
            <person name="Ozanne C."/>
            <person name="Richard G.-F."/>
            <person name="Sacerdot C."/>
            <person name="Straub M.-L."/>
            <person name="Talla E."/>
        </authorList>
    </citation>
    <scope>NUCLEOTIDE SEQUENCE [LARGE SCALE GENOMIC DNA]</scope>
    <source>
        <strain evidence="4">ATCC 56472 / CBS 6340 / NRRL Y-8284</strain>
    </source>
</reference>
<evidence type="ECO:0000259" key="2">
    <source>
        <dbReference type="SMART" id="SM01017"/>
    </source>
</evidence>
<dbReference type="FunCoup" id="C5DE19">
    <property type="interactions" value="86"/>
</dbReference>
<feature type="compositionally biased region" description="Polar residues" evidence="1">
    <location>
        <begin position="1"/>
        <end position="13"/>
    </location>
</feature>
<dbReference type="InterPro" id="IPR011022">
    <property type="entry name" value="Arrestin_C-like"/>
</dbReference>
<organism evidence="3 4">
    <name type="scientific">Lachancea thermotolerans (strain ATCC 56472 / CBS 6340 / NRRL Y-8284)</name>
    <name type="common">Yeast</name>
    <name type="synonym">Kluyveromyces thermotolerans</name>
    <dbReference type="NCBI Taxonomy" id="559295"/>
    <lineage>
        <taxon>Eukaryota</taxon>
        <taxon>Fungi</taxon>
        <taxon>Dikarya</taxon>
        <taxon>Ascomycota</taxon>
        <taxon>Saccharomycotina</taxon>
        <taxon>Saccharomycetes</taxon>
        <taxon>Saccharomycetales</taxon>
        <taxon>Saccharomycetaceae</taxon>
        <taxon>Lachancea</taxon>
    </lineage>
</organism>
<dbReference type="RefSeq" id="XP_002552468.1">
    <property type="nucleotide sequence ID" value="XM_002552422.1"/>
</dbReference>
<feature type="region of interest" description="Disordered" evidence="1">
    <location>
        <begin position="930"/>
        <end position="953"/>
    </location>
</feature>
<gene>
    <name evidence="3" type="ordered locus">KLTH0C05588g</name>
</gene>
<dbReference type="eggNOG" id="KOG3780">
    <property type="taxonomic scope" value="Eukaryota"/>
</dbReference>
<feature type="region of interest" description="Disordered" evidence="1">
    <location>
        <begin position="462"/>
        <end position="482"/>
    </location>
</feature>
<feature type="region of interest" description="Disordered" evidence="1">
    <location>
        <begin position="839"/>
        <end position="860"/>
    </location>
</feature>
<dbReference type="SMART" id="SM01017">
    <property type="entry name" value="Arrestin_C"/>
    <property type="match status" value="1"/>
</dbReference>
<keyword evidence="4" id="KW-1185">Reference proteome</keyword>